<keyword evidence="2" id="KW-0813">Transport</keyword>
<evidence type="ECO:0000256" key="2">
    <source>
        <dbReference type="ARBA" id="ARBA00022448"/>
    </source>
</evidence>
<gene>
    <name evidence="6" type="ORF">FKR81_24955</name>
</gene>
<dbReference type="SUPFAM" id="SSF53850">
    <property type="entry name" value="Periplasmic binding protein-like II"/>
    <property type="match status" value="1"/>
</dbReference>
<dbReference type="PANTHER" id="PTHR30085">
    <property type="entry name" value="AMINO ACID ABC TRANSPORTER PERMEASE"/>
    <property type="match status" value="1"/>
</dbReference>
<keyword evidence="7" id="KW-1185">Reference proteome</keyword>
<feature type="signal peptide" evidence="4">
    <location>
        <begin position="1"/>
        <end position="21"/>
    </location>
</feature>
<comment type="similarity">
    <text evidence="1">Belongs to the bacterial solute-binding protein 3 family.</text>
</comment>
<dbReference type="OrthoDB" id="3229768at2"/>
<evidence type="ECO:0000259" key="5">
    <source>
        <dbReference type="SMART" id="SM00062"/>
    </source>
</evidence>
<dbReference type="PROSITE" id="PS51257">
    <property type="entry name" value="PROKAR_LIPOPROTEIN"/>
    <property type="match status" value="1"/>
</dbReference>
<keyword evidence="3 4" id="KW-0732">Signal</keyword>
<dbReference type="GO" id="GO:0005576">
    <property type="term" value="C:extracellular region"/>
    <property type="evidence" value="ECO:0007669"/>
    <property type="project" value="TreeGrafter"/>
</dbReference>
<dbReference type="Pfam" id="PF00497">
    <property type="entry name" value="SBP_bac_3"/>
    <property type="match status" value="1"/>
</dbReference>
<feature type="domain" description="Solute-binding protein family 3/N-terminal" evidence="5">
    <location>
        <begin position="41"/>
        <end position="266"/>
    </location>
</feature>
<dbReference type="EMBL" id="VOBR01000016">
    <property type="protein sequence ID" value="TWP49355.1"/>
    <property type="molecule type" value="Genomic_DNA"/>
</dbReference>
<dbReference type="InterPro" id="IPR001638">
    <property type="entry name" value="Solute-binding_3/MltF_N"/>
</dbReference>
<name>A0A563EPU1_9PSEU</name>
<dbReference type="PANTHER" id="PTHR30085:SF6">
    <property type="entry name" value="ABC TRANSPORTER GLUTAMINE-BINDING PROTEIN GLNH"/>
    <property type="match status" value="1"/>
</dbReference>
<dbReference type="RefSeq" id="WP_146354945.1">
    <property type="nucleotide sequence ID" value="NZ_VOBR01000016.1"/>
</dbReference>
<dbReference type="AlphaFoldDB" id="A0A563EPU1"/>
<comment type="caution">
    <text evidence="6">The sequence shown here is derived from an EMBL/GenBank/DDBJ whole genome shotgun (WGS) entry which is preliminary data.</text>
</comment>
<dbReference type="SMART" id="SM00062">
    <property type="entry name" value="PBPb"/>
    <property type="match status" value="1"/>
</dbReference>
<dbReference type="Proteomes" id="UP000316639">
    <property type="component" value="Unassembled WGS sequence"/>
</dbReference>
<evidence type="ECO:0000313" key="6">
    <source>
        <dbReference type="EMBL" id="TWP49355.1"/>
    </source>
</evidence>
<evidence type="ECO:0000256" key="1">
    <source>
        <dbReference type="ARBA" id="ARBA00010333"/>
    </source>
</evidence>
<dbReference type="Gene3D" id="3.40.190.10">
    <property type="entry name" value="Periplasmic binding protein-like II"/>
    <property type="match status" value="2"/>
</dbReference>
<protein>
    <submittedName>
        <fullName evidence="6">Transporter substrate-binding domain-containing protein</fullName>
    </submittedName>
</protein>
<feature type="chain" id="PRO_5038765131" evidence="4">
    <location>
        <begin position="22"/>
        <end position="281"/>
    </location>
</feature>
<proteinExistence type="inferred from homology"/>
<evidence type="ECO:0000256" key="3">
    <source>
        <dbReference type="ARBA" id="ARBA00022729"/>
    </source>
</evidence>
<dbReference type="InterPro" id="IPR051455">
    <property type="entry name" value="Bact_solute-bind_prot3"/>
</dbReference>
<organism evidence="6 7">
    <name type="scientific">Lentzea tibetensis</name>
    <dbReference type="NCBI Taxonomy" id="2591470"/>
    <lineage>
        <taxon>Bacteria</taxon>
        <taxon>Bacillati</taxon>
        <taxon>Actinomycetota</taxon>
        <taxon>Actinomycetes</taxon>
        <taxon>Pseudonocardiales</taxon>
        <taxon>Pseudonocardiaceae</taxon>
        <taxon>Lentzea</taxon>
    </lineage>
</organism>
<evidence type="ECO:0000313" key="7">
    <source>
        <dbReference type="Proteomes" id="UP000316639"/>
    </source>
</evidence>
<dbReference type="GO" id="GO:0006865">
    <property type="term" value="P:amino acid transport"/>
    <property type="evidence" value="ECO:0007669"/>
    <property type="project" value="TreeGrafter"/>
</dbReference>
<reference evidence="6 7" key="1">
    <citation type="submission" date="2019-07" db="EMBL/GenBank/DDBJ databases">
        <title>Lentzea xizangensis sp. nov., isolated from Qinghai-Tibetan Plateau Soils.</title>
        <authorList>
            <person name="Huang J."/>
        </authorList>
    </citation>
    <scope>NUCLEOTIDE SEQUENCE [LARGE SCALE GENOMIC DNA]</scope>
    <source>
        <strain evidence="6 7">FXJ1.1311</strain>
    </source>
</reference>
<sequence>MLRLLAVLLAAALLAACGSQGRTPTTAASAPTTREAAAAPPLNVGVSTDLPGVGSFDASAHVRSGFDVDLYRWLANESPEFTPVEVDLPIKDRVNALVDKKVGIVVAGFSITDERRKSISFAGPYLETQQGVLIRADDKRIAVVNDLSGKTVCAPRGSTSLAQLSQAQQGRITIVEVTGSQECVDKLVAGQVDAFSTDQLMLYGFARKDAARVAVVPNLVFGAKERYGIGLPKGDVALCRQLSEKLRTFMTSGAWEEFFRTNFGELSPAGYKPDPYVLDPC</sequence>
<dbReference type="GO" id="GO:0030288">
    <property type="term" value="C:outer membrane-bounded periplasmic space"/>
    <property type="evidence" value="ECO:0007669"/>
    <property type="project" value="TreeGrafter"/>
</dbReference>
<accession>A0A563EPU1</accession>
<evidence type="ECO:0000256" key="4">
    <source>
        <dbReference type="SAM" id="SignalP"/>
    </source>
</evidence>